<feature type="compositionally biased region" description="Basic and acidic residues" evidence="1">
    <location>
        <begin position="12"/>
        <end position="27"/>
    </location>
</feature>
<organism evidence="2 3">
    <name type="scientific">Penicillium arizonense</name>
    <dbReference type="NCBI Taxonomy" id="1835702"/>
    <lineage>
        <taxon>Eukaryota</taxon>
        <taxon>Fungi</taxon>
        <taxon>Dikarya</taxon>
        <taxon>Ascomycota</taxon>
        <taxon>Pezizomycotina</taxon>
        <taxon>Eurotiomycetes</taxon>
        <taxon>Eurotiomycetidae</taxon>
        <taxon>Eurotiales</taxon>
        <taxon>Aspergillaceae</taxon>
        <taxon>Penicillium</taxon>
    </lineage>
</organism>
<evidence type="ECO:0000256" key="1">
    <source>
        <dbReference type="SAM" id="MobiDB-lite"/>
    </source>
</evidence>
<dbReference type="EMBL" id="LXJU01000009">
    <property type="protein sequence ID" value="OGE52820.1"/>
    <property type="molecule type" value="Genomic_DNA"/>
</dbReference>
<feature type="compositionally biased region" description="Basic and acidic residues" evidence="1">
    <location>
        <begin position="232"/>
        <end position="242"/>
    </location>
</feature>
<evidence type="ECO:0000313" key="2">
    <source>
        <dbReference type="EMBL" id="OGE52820.1"/>
    </source>
</evidence>
<feature type="compositionally biased region" description="Basic residues" evidence="1">
    <location>
        <begin position="1"/>
        <end position="11"/>
    </location>
</feature>
<feature type="compositionally biased region" description="Basic and acidic residues" evidence="1">
    <location>
        <begin position="287"/>
        <end position="298"/>
    </location>
</feature>
<dbReference type="GeneID" id="34576547"/>
<feature type="region of interest" description="Disordered" evidence="1">
    <location>
        <begin position="546"/>
        <end position="577"/>
    </location>
</feature>
<feature type="compositionally biased region" description="Low complexity" evidence="1">
    <location>
        <begin position="262"/>
        <end position="271"/>
    </location>
</feature>
<feature type="compositionally biased region" description="Acidic residues" evidence="1">
    <location>
        <begin position="86"/>
        <end position="118"/>
    </location>
</feature>
<dbReference type="STRING" id="1835702.A0A1F5LIH3"/>
<comment type="caution">
    <text evidence="2">The sequence shown here is derived from an EMBL/GenBank/DDBJ whole genome shotgun (WGS) entry which is preliminary data.</text>
</comment>
<gene>
    <name evidence="2" type="ORF">PENARI_c009G03607</name>
</gene>
<feature type="region of interest" description="Disordered" evidence="1">
    <location>
        <begin position="193"/>
        <end position="298"/>
    </location>
</feature>
<feature type="compositionally biased region" description="Polar residues" evidence="1">
    <location>
        <begin position="209"/>
        <end position="224"/>
    </location>
</feature>
<reference evidence="2 3" key="1">
    <citation type="journal article" date="2016" name="Sci. Rep.">
        <title>Penicillium arizonense, a new, genome sequenced fungal species, reveals a high chemical diversity in secreted metabolites.</title>
        <authorList>
            <person name="Grijseels S."/>
            <person name="Nielsen J.C."/>
            <person name="Randelovic M."/>
            <person name="Nielsen J."/>
            <person name="Nielsen K.F."/>
            <person name="Workman M."/>
            <person name="Frisvad J.C."/>
        </authorList>
    </citation>
    <scope>NUCLEOTIDE SEQUENCE [LARGE SCALE GENOMIC DNA]</scope>
    <source>
        <strain evidence="2 3">CBS 141311</strain>
    </source>
</reference>
<dbReference type="AlphaFoldDB" id="A0A1F5LIH3"/>
<name>A0A1F5LIH3_PENAI</name>
<dbReference type="OrthoDB" id="3903267at2759"/>
<proteinExistence type="predicted"/>
<feature type="compositionally biased region" description="Polar residues" evidence="1">
    <location>
        <begin position="277"/>
        <end position="286"/>
    </location>
</feature>
<feature type="compositionally biased region" description="Low complexity" evidence="1">
    <location>
        <begin position="29"/>
        <end position="75"/>
    </location>
</feature>
<protein>
    <recommendedName>
        <fullName evidence="4">Myb-like domain-containing protein</fullName>
    </recommendedName>
</protein>
<evidence type="ECO:0008006" key="4">
    <source>
        <dbReference type="Google" id="ProtNLM"/>
    </source>
</evidence>
<dbReference type="RefSeq" id="XP_022488260.1">
    <property type="nucleotide sequence ID" value="XM_022631813.1"/>
</dbReference>
<evidence type="ECO:0000313" key="3">
    <source>
        <dbReference type="Proteomes" id="UP000177622"/>
    </source>
</evidence>
<dbReference type="Proteomes" id="UP000177622">
    <property type="component" value="Unassembled WGS sequence"/>
</dbReference>
<keyword evidence="3" id="KW-1185">Reference proteome</keyword>
<feature type="region of interest" description="Disordered" evidence="1">
    <location>
        <begin position="1"/>
        <end position="132"/>
    </location>
</feature>
<accession>A0A1F5LIH3</accession>
<sequence>MAGGKKKKAADKKKAEADNRAEADRLRLQRQTATAAAMQQATARALQTRQATRAQLANSNQAQPIQQAQQIQQPQMARPPIKQESDVDESTEAEESPLNDDADSTDEESDWDGEEQEGDAPPGPKARPNRKNRGLVRWSDDVDIHLLLCVTYICQKDKVKLPWKNIAKKMCEQVPHTTMGAISQHLSKIRILRRGGSLEPPSPIRKTKNGGSTTERSETMTPKQANKKSNKRAHDATPETPKKRGKPGKKSSADAKNAVKGSTSTSRRAASNADGRNANTRLVNSSDRPENNFKETSPEAGEKLLCAGAAWLRSFSSDADNEDEEDEFVNNANGYINDSEVTGTTTQSNIVRLRVPSIAAASTDSHPVNDHGSARISASQFASGAAHIPASQWASGLTPATHATATPGRVIIGGYYPGYGNLGNDSLLSQQATPVSQGAVHLGLYPAAWSPSLGTSAPSENRYAVEHPYAPAASSAPGSWADPNSTNAWMPWDYAPRPSLGPDAWLPFVAQRDAHRYPSANELALRAEDELVSTLGPRRPVVRPAEEITWKQEDEEDYSVPSPSHCKWFVPEGENQE</sequence>